<protein>
    <submittedName>
        <fullName evidence="1">Uncharacterized protein</fullName>
    </submittedName>
</protein>
<gene>
    <name evidence="1" type="ORF">CP97_11970</name>
</gene>
<proteinExistence type="predicted"/>
<dbReference type="Proteomes" id="UP000059113">
    <property type="component" value="Chromosome"/>
</dbReference>
<sequence length="177" mass="19305">MDQKEQLIEDDSEEAANPARGALSLALAPARISIGQSKVSLNWRLTMTNTGDAHVVSLRIWSDLVSAHSSIPSNEQLGGPDMADAQPQAIPLLAPGEKESLAGEWHLMRDEVRPVDNAPDRLILPLARFRLVGAGMLPFRMAFIIGNPPKPNDNRLRALQLDGGLKIHSRLAARAIW</sequence>
<dbReference type="EMBL" id="CP011310">
    <property type="protein sequence ID" value="AKQ42597.2"/>
    <property type="molecule type" value="Genomic_DNA"/>
</dbReference>
<name>A0A0H4VD09_9SPHN</name>
<reference evidence="1 2" key="1">
    <citation type="journal article" date="2015" name="Int. J. Syst. Evol. Microbiol.">
        <title>Erythrobacter atlanticus sp. nov., a bacterium from ocean sediment able to degrade polycyclic aromatic hydrocarbons.</title>
        <authorList>
            <person name="Zhuang L."/>
            <person name="Liu Y."/>
            <person name="Wang L."/>
            <person name="Wang W."/>
            <person name="Shao Z."/>
        </authorList>
    </citation>
    <scope>NUCLEOTIDE SEQUENCE [LARGE SCALE GENOMIC DNA]</scope>
    <source>
        <strain evidence="2">s21-N3</strain>
    </source>
</reference>
<reference evidence="2" key="2">
    <citation type="submission" date="2015-04" db="EMBL/GenBank/DDBJ databases">
        <title>The complete genome sequence of Erythrobacter sp. s21-N3.</title>
        <authorList>
            <person name="Zhuang L."/>
            <person name="Liu Y."/>
            <person name="Shao Z."/>
        </authorList>
    </citation>
    <scope>NUCLEOTIDE SEQUENCE [LARGE SCALE GENOMIC DNA]</scope>
    <source>
        <strain evidence="2">s21-N3</strain>
    </source>
</reference>
<accession>A0A0H4VD09</accession>
<keyword evidence="2" id="KW-1185">Reference proteome</keyword>
<dbReference type="OrthoDB" id="7499632at2"/>
<dbReference type="KEGG" id="ery:CP97_11970"/>
<dbReference type="STRING" id="1648404.CP97_11970"/>
<dbReference type="AlphaFoldDB" id="A0A0H4VD09"/>
<evidence type="ECO:0000313" key="2">
    <source>
        <dbReference type="Proteomes" id="UP000059113"/>
    </source>
</evidence>
<evidence type="ECO:0000313" key="1">
    <source>
        <dbReference type="EMBL" id="AKQ42597.2"/>
    </source>
</evidence>
<organism evidence="1 2">
    <name type="scientific">Aurantiacibacter atlanticus</name>
    <dbReference type="NCBI Taxonomy" id="1648404"/>
    <lineage>
        <taxon>Bacteria</taxon>
        <taxon>Pseudomonadati</taxon>
        <taxon>Pseudomonadota</taxon>
        <taxon>Alphaproteobacteria</taxon>
        <taxon>Sphingomonadales</taxon>
        <taxon>Erythrobacteraceae</taxon>
        <taxon>Aurantiacibacter</taxon>
    </lineage>
</organism>
<dbReference type="RefSeq" id="WP_149036468.1">
    <property type="nucleotide sequence ID" value="NZ_CP011310.1"/>
</dbReference>